<reference evidence="3 4" key="1">
    <citation type="submission" date="2020-08" db="EMBL/GenBank/DDBJ databases">
        <title>A Genomic Blueprint of the Chicken Gut Microbiome.</title>
        <authorList>
            <person name="Gilroy R."/>
            <person name="Ravi A."/>
            <person name="Getino M."/>
            <person name="Pursley I."/>
            <person name="Horton D.L."/>
            <person name="Alikhan N.-F."/>
            <person name="Baker D."/>
            <person name="Gharbi K."/>
            <person name="Hall N."/>
            <person name="Watson M."/>
            <person name="Adriaenssens E.M."/>
            <person name="Foster-Nyarko E."/>
            <person name="Jarju S."/>
            <person name="Secka A."/>
            <person name="Antonio M."/>
            <person name="Oren A."/>
            <person name="Chaudhuri R."/>
            <person name="La Ragione R.M."/>
            <person name="Hildebrand F."/>
            <person name="Pallen M.J."/>
        </authorList>
    </citation>
    <scope>NUCLEOTIDE SEQUENCE [LARGE SCALE GENOMIC DNA]</scope>
    <source>
        <strain evidence="3 4">Sa2CUA8</strain>
    </source>
</reference>
<dbReference type="InterPro" id="IPR036366">
    <property type="entry name" value="PGBDSf"/>
</dbReference>
<feature type="signal peptide" evidence="1">
    <location>
        <begin position="1"/>
        <end position="25"/>
    </location>
</feature>
<comment type="caution">
    <text evidence="3">The sequence shown here is derived from an EMBL/GenBank/DDBJ whole genome shotgun (WGS) entry which is preliminary data.</text>
</comment>
<dbReference type="InterPro" id="IPR036365">
    <property type="entry name" value="PGBD-like_sf"/>
</dbReference>
<organism evidence="3 4">
    <name type="scientific">Oerskovia gallyi</name>
    <dbReference type="NCBI Taxonomy" id="2762226"/>
    <lineage>
        <taxon>Bacteria</taxon>
        <taxon>Bacillati</taxon>
        <taxon>Actinomycetota</taxon>
        <taxon>Actinomycetes</taxon>
        <taxon>Micrococcales</taxon>
        <taxon>Cellulomonadaceae</taxon>
        <taxon>Oerskovia</taxon>
    </lineage>
</organism>
<accession>A0ABR8V1V4</accession>
<dbReference type="InterPro" id="IPR002477">
    <property type="entry name" value="Peptidoglycan-bd-like"/>
</dbReference>
<dbReference type="EMBL" id="JACSQE010000006">
    <property type="protein sequence ID" value="MBD7998770.1"/>
    <property type="molecule type" value="Genomic_DNA"/>
</dbReference>
<name>A0ABR8V1V4_9CELL</name>
<sequence length="137" mass="13934">MRLAQLTASVTLTTALLIGSGVAFASAASAAYPTCNTVGIRNGIAIPYSSASGTYTCNLRQGNSGGAVTALQDSLNTCQGASLAVDGSFGPATRAALVAFQQSRGLVADGIYGPATRNALQWVFWSNGTPRPSCHAY</sequence>
<protein>
    <submittedName>
        <fullName evidence="3">Peptidoglycan-binding protein</fullName>
    </submittedName>
</protein>
<evidence type="ECO:0000313" key="3">
    <source>
        <dbReference type="EMBL" id="MBD7998770.1"/>
    </source>
</evidence>
<dbReference type="Pfam" id="PF01471">
    <property type="entry name" value="PG_binding_1"/>
    <property type="match status" value="1"/>
</dbReference>
<evidence type="ECO:0000256" key="1">
    <source>
        <dbReference type="SAM" id="SignalP"/>
    </source>
</evidence>
<dbReference type="SUPFAM" id="SSF47090">
    <property type="entry name" value="PGBD-like"/>
    <property type="match status" value="1"/>
</dbReference>
<evidence type="ECO:0000259" key="2">
    <source>
        <dbReference type="Pfam" id="PF01471"/>
    </source>
</evidence>
<dbReference type="RefSeq" id="WP_191790454.1">
    <property type="nucleotide sequence ID" value="NZ_JACSQE010000006.1"/>
</dbReference>
<feature type="chain" id="PRO_5045126797" evidence="1">
    <location>
        <begin position="26"/>
        <end position="137"/>
    </location>
</feature>
<proteinExistence type="predicted"/>
<keyword evidence="4" id="KW-1185">Reference proteome</keyword>
<dbReference type="Gene3D" id="1.10.101.10">
    <property type="entry name" value="PGBD-like superfamily/PGBD"/>
    <property type="match status" value="1"/>
</dbReference>
<feature type="domain" description="Peptidoglycan binding-like" evidence="2">
    <location>
        <begin position="64"/>
        <end position="120"/>
    </location>
</feature>
<keyword evidence="1" id="KW-0732">Signal</keyword>
<gene>
    <name evidence="3" type="ORF">H9640_09425</name>
</gene>
<evidence type="ECO:0000313" key="4">
    <source>
        <dbReference type="Proteomes" id="UP000633601"/>
    </source>
</evidence>
<dbReference type="Proteomes" id="UP000633601">
    <property type="component" value="Unassembled WGS sequence"/>
</dbReference>